<evidence type="ECO:0000256" key="1">
    <source>
        <dbReference type="ARBA" id="ARBA00004752"/>
    </source>
</evidence>
<dbReference type="RefSeq" id="WP_009488032.1">
    <property type="nucleotide sequence ID" value="NZ_AMYT01000002.1"/>
</dbReference>
<dbReference type="UniPathway" id="UPA00219"/>
<dbReference type="EMBL" id="AMYT01000002">
    <property type="protein sequence ID" value="EKU27960.1"/>
    <property type="molecule type" value="Genomic_DNA"/>
</dbReference>
<dbReference type="CDD" id="cd16913">
    <property type="entry name" value="YkuD_like"/>
    <property type="match status" value="1"/>
</dbReference>
<feature type="active site" description="Nucleophile" evidence="6">
    <location>
        <position position="443"/>
    </location>
</feature>
<keyword evidence="3 6" id="KW-0133">Cell shape</keyword>
<evidence type="ECO:0000313" key="9">
    <source>
        <dbReference type="EMBL" id="EKU27960.1"/>
    </source>
</evidence>
<comment type="pathway">
    <text evidence="1 6">Cell wall biogenesis; peptidoglycan biosynthesis.</text>
</comment>
<dbReference type="STRING" id="1234409.C683_0003"/>
<keyword evidence="10" id="KW-1185">Reference proteome</keyword>
<dbReference type="PATRIC" id="fig|1234409.3.peg.1"/>
<dbReference type="GO" id="GO:0008360">
    <property type="term" value="P:regulation of cell shape"/>
    <property type="evidence" value="ECO:0007669"/>
    <property type="project" value="UniProtKB-UniRule"/>
</dbReference>
<dbReference type="InterPro" id="IPR022029">
    <property type="entry name" value="YoaR-like_PG-bd"/>
</dbReference>
<reference evidence="9 10" key="1">
    <citation type="journal article" date="2013" name="Genome Announc.">
        <title>Draft Genome Sequence of Catellicoccus marimammalium, a Novel Species Commonly Found in Gull Feces.</title>
        <authorList>
            <person name="Weigand M.R."/>
            <person name="Ryu H."/>
            <person name="Bozcek L."/>
            <person name="Konstantinidis K.T."/>
            <person name="Santo Domingo J.W."/>
        </authorList>
    </citation>
    <scope>NUCLEOTIDE SEQUENCE [LARGE SCALE GENOMIC DNA]</scope>
    <source>
        <strain evidence="9 10">M35/04/3</strain>
    </source>
</reference>
<dbReference type="PANTHER" id="PTHR30582">
    <property type="entry name" value="L,D-TRANSPEPTIDASE"/>
    <property type="match status" value="1"/>
</dbReference>
<evidence type="ECO:0000256" key="2">
    <source>
        <dbReference type="ARBA" id="ARBA00022679"/>
    </source>
</evidence>
<keyword evidence="5 6" id="KW-0961">Cell wall biogenesis/degradation</keyword>
<dbReference type="GO" id="GO:0071555">
    <property type="term" value="P:cell wall organization"/>
    <property type="evidence" value="ECO:0007669"/>
    <property type="project" value="UniProtKB-UniRule"/>
</dbReference>
<proteinExistence type="predicted"/>
<dbReference type="GO" id="GO:0005576">
    <property type="term" value="C:extracellular region"/>
    <property type="evidence" value="ECO:0007669"/>
    <property type="project" value="TreeGrafter"/>
</dbReference>
<evidence type="ECO:0000256" key="5">
    <source>
        <dbReference type="ARBA" id="ARBA00023316"/>
    </source>
</evidence>
<dbReference type="InterPro" id="IPR038054">
    <property type="entry name" value="LD_TPept-like_central_sf"/>
</dbReference>
<dbReference type="InterPro" id="IPR005490">
    <property type="entry name" value="LD_TPept_cat_dom"/>
</dbReference>
<dbReference type="InterPro" id="IPR050979">
    <property type="entry name" value="LD-transpeptidase"/>
</dbReference>
<evidence type="ECO:0000256" key="4">
    <source>
        <dbReference type="ARBA" id="ARBA00022984"/>
    </source>
</evidence>
<keyword evidence="2" id="KW-0808">Transferase</keyword>
<feature type="active site" description="Proton donor/acceptor" evidence="6">
    <location>
        <position position="421"/>
    </location>
</feature>
<dbReference type="Pfam" id="PF12229">
    <property type="entry name" value="PG_binding_4"/>
    <property type="match status" value="2"/>
</dbReference>
<dbReference type="AlphaFoldDB" id="K8ZAK2"/>
<evidence type="ECO:0000256" key="6">
    <source>
        <dbReference type="PROSITE-ProRule" id="PRU01373"/>
    </source>
</evidence>
<dbReference type="GO" id="GO:0018104">
    <property type="term" value="P:peptidoglycan-protein cross-linking"/>
    <property type="evidence" value="ECO:0007669"/>
    <property type="project" value="TreeGrafter"/>
</dbReference>
<gene>
    <name evidence="9" type="ORF">C683_0003</name>
</gene>
<evidence type="ECO:0000313" key="10">
    <source>
        <dbReference type="Proteomes" id="UP000016057"/>
    </source>
</evidence>
<accession>K8ZAK2</accession>
<feature type="domain" description="L,D-TPase catalytic" evidence="8">
    <location>
        <begin position="348"/>
        <end position="467"/>
    </location>
</feature>
<dbReference type="SUPFAM" id="SSF143985">
    <property type="entry name" value="L,D-transpeptidase pre-catalytic domain-like"/>
    <property type="match status" value="1"/>
</dbReference>
<comment type="caution">
    <text evidence="9">The sequence shown here is derived from an EMBL/GenBank/DDBJ whole genome shotgun (WGS) entry which is preliminary data.</text>
</comment>
<dbReference type="GO" id="GO:0016740">
    <property type="term" value="F:transferase activity"/>
    <property type="evidence" value="ECO:0007669"/>
    <property type="project" value="UniProtKB-KW"/>
</dbReference>
<protein>
    <submittedName>
        <fullName evidence="9">Putative ErfK/YbiS/YcfS/YnhG family protein</fullName>
    </submittedName>
</protein>
<dbReference type="Proteomes" id="UP000016057">
    <property type="component" value="Unassembled WGS sequence"/>
</dbReference>
<feature type="coiled-coil region" evidence="7">
    <location>
        <begin position="213"/>
        <end position="240"/>
    </location>
</feature>
<dbReference type="eggNOG" id="COG1376">
    <property type="taxonomic scope" value="Bacteria"/>
</dbReference>
<evidence type="ECO:0000256" key="7">
    <source>
        <dbReference type="SAM" id="Coils"/>
    </source>
</evidence>
<keyword evidence="7" id="KW-0175">Coiled coil</keyword>
<dbReference type="Gene3D" id="2.40.440.10">
    <property type="entry name" value="L,D-transpeptidase catalytic domain-like"/>
    <property type="match status" value="1"/>
</dbReference>
<keyword evidence="4 6" id="KW-0573">Peptidoglycan synthesis</keyword>
<evidence type="ECO:0000259" key="8">
    <source>
        <dbReference type="PROSITE" id="PS52029"/>
    </source>
</evidence>
<name>K8ZAK2_9ENTE</name>
<dbReference type="PANTHER" id="PTHR30582:SF33">
    <property type="entry name" value="EXPORTED PROTEIN"/>
    <property type="match status" value="1"/>
</dbReference>
<dbReference type="InterPro" id="IPR038063">
    <property type="entry name" value="Transpep_catalytic_dom"/>
</dbReference>
<dbReference type="PROSITE" id="PS52029">
    <property type="entry name" value="LD_TPASE"/>
    <property type="match status" value="1"/>
</dbReference>
<sequence length="488" mass="54882">MKENKKPKLNKKPMDKKKLTFVVIFILIVLLGGGYCVKAVQYNTHYFPNTSFNGIDIGNKTYKEAIEKIDQKTENYTLTLQIDGKDWKKVNINEINNKGECESFLKQNLQSQDIFNWPKAYRHKTKLTLPDAIVSNRLKDKLSEIKQDIVNYNVDKKSATDAKIRLEDGEVKVIAGKLGTKIQVNKAMDAIQKALYDHKSTLNLDDYFVQPHVTGSSDSIEEIKEKIEKIQNEKVEYILNGKTVEIPNSEIKKWVILDDNGQVDLDYDQVHAYVTELAKKDTPTGKNYKFKSTESGTVNVPFDTYTWTISPDQETPALIADILKGKDVKRVPITNGAASPKGKIIGNSYVEVDLNKQKMFIYIKGKKVIETNIVSGEPKSPTTIGVFYVWNKERNAILRGPGYASPVAYWMPIDWTGIGIHDANWQPAFGGKLWEQGYGSHGCVNTPPDVMAQVFETVPVGTPVLVFKGNETPKQQAKDAEKAAKGLQ</sequence>
<dbReference type="GO" id="GO:0071972">
    <property type="term" value="F:peptidoglycan L,D-transpeptidase activity"/>
    <property type="evidence" value="ECO:0007669"/>
    <property type="project" value="TreeGrafter"/>
</dbReference>
<dbReference type="OrthoDB" id="3176960at2"/>
<dbReference type="Pfam" id="PF03734">
    <property type="entry name" value="YkuD"/>
    <property type="match status" value="1"/>
</dbReference>
<dbReference type="SUPFAM" id="SSF141523">
    <property type="entry name" value="L,D-transpeptidase catalytic domain-like"/>
    <property type="match status" value="1"/>
</dbReference>
<organism evidence="9 10">
    <name type="scientific">Catellicoccus marimammalium M35/04/3</name>
    <dbReference type="NCBI Taxonomy" id="1234409"/>
    <lineage>
        <taxon>Bacteria</taxon>
        <taxon>Bacillati</taxon>
        <taxon>Bacillota</taxon>
        <taxon>Bacilli</taxon>
        <taxon>Lactobacillales</taxon>
        <taxon>Enterococcaceae</taxon>
        <taxon>Catellicoccus</taxon>
    </lineage>
</organism>
<evidence type="ECO:0000256" key="3">
    <source>
        <dbReference type="ARBA" id="ARBA00022960"/>
    </source>
</evidence>
<dbReference type="Gene3D" id="3.10.20.800">
    <property type="match status" value="1"/>
</dbReference>